<accession>A0A3P7NRP5</accession>
<dbReference type="EMBL" id="UYRU01089177">
    <property type="protein sequence ID" value="VDN36617.1"/>
    <property type="molecule type" value="Genomic_DNA"/>
</dbReference>
<dbReference type="AlphaFoldDB" id="A0A3P7NRP5"/>
<dbReference type="OrthoDB" id="19944at2759"/>
<sequence>MRRRDTIALLGPSDLLAVNSVAFAANGSAAPTTLAPSLGVYQLAHGQLTLFDVVLAGQKASALGLAYRALYRVRPITDSEQGSPGNRVAQMPSPRAGRSNNVSAAYLSARNTAGSPISTLSGQTGSDAANHSVSLTSAFSSPGRNRYCCLLAMRCSN</sequence>
<organism evidence="2 3">
    <name type="scientific">Dibothriocephalus latus</name>
    <name type="common">Fish tapeworm</name>
    <name type="synonym">Diphyllobothrium latum</name>
    <dbReference type="NCBI Taxonomy" id="60516"/>
    <lineage>
        <taxon>Eukaryota</taxon>
        <taxon>Metazoa</taxon>
        <taxon>Spiralia</taxon>
        <taxon>Lophotrochozoa</taxon>
        <taxon>Platyhelminthes</taxon>
        <taxon>Cestoda</taxon>
        <taxon>Eucestoda</taxon>
        <taxon>Diphyllobothriidea</taxon>
        <taxon>Diphyllobothriidae</taxon>
        <taxon>Dibothriocephalus</taxon>
    </lineage>
</organism>
<feature type="region of interest" description="Disordered" evidence="1">
    <location>
        <begin position="78"/>
        <end position="99"/>
    </location>
</feature>
<dbReference type="Proteomes" id="UP000281553">
    <property type="component" value="Unassembled WGS sequence"/>
</dbReference>
<evidence type="ECO:0000256" key="1">
    <source>
        <dbReference type="SAM" id="MobiDB-lite"/>
    </source>
</evidence>
<reference evidence="2 3" key="1">
    <citation type="submission" date="2018-11" db="EMBL/GenBank/DDBJ databases">
        <authorList>
            <consortium name="Pathogen Informatics"/>
        </authorList>
    </citation>
    <scope>NUCLEOTIDE SEQUENCE [LARGE SCALE GENOMIC DNA]</scope>
</reference>
<name>A0A3P7NRP5_DIBLA</name>
<protein>
    <submittedName>
        <fullName evidence="2">Uncharacterized protein</fullName>
    </submittedName>
</protein>
<keyword evidence="3" id="KW-1185">Reference proteome</keyword>
<gene>
    <name evidence="2" type="ORF">DILT_LOCUS17079</name>
</gene>
<proteinExistence type="predicted"/>
<evidence type="ECO:0000313" key="2">
    <source>
        <dbReference type="EMBL" id="VDN36617.1"/>
    </source>
</evidence>
<evidence type="ECO:0000313" key="3">
    <source>
        <dbReference type="Proteomes" id="UP000281553"/>
    </source>
</evidence>